<accession>A0A7D9I1S0</accession>
<gene>
    <name evidence="1" type="ORF">PACLA_8A077956</name>
</gene>
<name>A0A7D9I1S0_PARCT</name>
<evidence type="ECO:0000313" key="1">
    <source>
        <dbReference type="EMBL" id="CAB3999262.1"/>
    </source>
</evidence>
<protein>
    <submittedName>
        <fullName evidence="1">Uncharacterized protein</fullName>
    </submittedName>
</protein>
<reference evidence="1" key="1">
    <citation type="submission" date="2020-04" db="EMBL/GenBank/DDBJ databases">
        <authorList>
            <person name="Alioto T."/>
            <person name="Alioto T."/>
            <person name="Gomez Garrido J."/>
        </authorList>
    </citation>
    <scope>NUCLEOTIDE SEQUENCE</scope>
    <source>
        <strain evidence="1">A484AB</strain>
    </source>
</reference>
<dbReference type="AlphaFoldDB" id="A0A7D9I1S0"/>
<comment type="caution">
    <text evidence="1">The sequence shown here is derived from an EMBL/GenBank/DDBJ whole genome shotgun (WGS) entry which is preliminary data.</text>
</comment>
<proteinExistence type="predicted"/>
<evidence type="ECO:0000313" key="2">
    <source>
        <dbReference type="Proteomes" id="UP001152795"/>
    </source>
</evidence>
<organism evidence="1 2">
    <name type="scientific">Paramuricea clavata</name>
    <name type="common">Red gorgonian</name>
    <name type="synonym">Violescent sea-whip</name>
    <dbReference type="NCBI Taxonomy" id="317549"/>
    <lineage>
        <taxon>Eukaryota</taxon>
        <taxon>Metazoa</taxon>
        <taxon>Cnidaria</taxon>
        <taxon>Anthozoa</taxon>
        <taxon>Octocorallia</taxon>
        <taxon>Malacalcyonacea</taxon>
        <taxon>Plexauridae</taxon>
        <taxon>Paramuricea</taxon>
    </lineage>
</organism>
<dbReference type="EMBL" id="CACRXK020003550">
    <property type="protein sequence ID" value="CAB3999262.1"/>
    <property type="molecule type" value="Genomic_DNA"/>
</dbReference>
<keyword evidence="2" id="KW-1185">Reference proteome</keyword>
<sequence>MAAVLSPLGNDLEITPSVDVLKQLFRKQVILFEKKLMRKIIDNNFFRVTSDKPMEKCVVVDEFRLVFMKSLADRFKTSERVYGLPVCFVFDTLDRMMELYSAKTLVRRFRTGDFAVILPFFVVACDIDIITQETLFTGQLVFAIEKAGDCFKCLIPFGGTDPNAEDQTAIPKGYVNTYIETSKERLWFPSYKGEGALIVEKGFNFVYSPCNVIKPDSVIVLREKEYEVISVVNDTFNSTRDLVRLNYAPDFNSKHCAYQVKRPVEILARCLDIPCDKIIGIRKMKLIYKEGKTSTYGRIELRFWNAAFNKMGILTQDIAIPAAEVEALR</sequence>
<dbReference type="Proteomes" id="UP001152795">
    <property type="component" value="Unassembled WGS sequence"/>
</dbReference>